<evidence type="ECO:0000259" key="1">
    <source>
        <dbReference type="PROSITE" id="PS50801"/>
    </source>
</evidence>
<dbReference type="OrthoDB" id="280386at2"/>
<keyword evidence="3" id="KW-1185">Reference proteome</keyword>
<evidence type="ECO:0000313" key="3">
    <source>
        <dbReference type="Proteomes" id="UP000319383"/>
    </source>
</evidence>
<dbReference type="Gene3D" id="3.30.750.24">
    <property type="entry name" value="STAS domain"/>
    <property type="match status" value="1"/>
</dbReference>
<dbReference type="SUPFAM" id="SSF52091">
    <property type="entry name" value="SpoIIaa-like"/>
    <property type="match status" value="1"/>
</dbReference>
<organism evidence="2 3">
    <name type="scientific">Symmachiella dynata</name>
    <dbReference type="NCBI Taxonomy" id="2527995"/>
    <lineage>
        <taxon>Bacteria</taxon>
        <taxon>Pseudomonadati</taxon>
        <taxon>Planctomycetota</taxon>
        <taxon>Planctomycetia</taxon>
        <taxon>Planctomycetales</taxon>
        <taxon>Planctomycetaceae</taxon>
        <taxon>Symmachiella</taxon>
    </lineage>
</organism>
<name>A0A517ZX31_9PLAN</name>
<protein>
    <recommendedName>
        <fullName evidence="1">STAS domain-containing protein</fullName>
    </recommendedName>
</protein>
<dbReference type="EMBL" id="CP036276">
    <property type="protein sequence ID" value="QDU47047.1"/>
    <property type="molecule type" value="Genomic_DNA"/>
</dbReference>
<dbReference type="Pfam" id="PF01740">
    <property type="entry name" value="STAS"/>
    <property type="match status" value="1"/>
</dbReference>
<gene>
    <name evidence="2" type="ORF">Mal52_55750</name>
</gene>
<dbReference type="Proteomes" id="UP000319383">
    <property type="component" value="Chromosome"/>
</dbReference>
<reference evidence="2 3" key="1">
    <citation type="submission" date="2019-02" db="EMBL/GenBank/DDBJ databases">
        <title>Deep-cultivation of Planctomycetes and their phenomic and genomic characterization uncovers novel biology.</title>
        <authorList>
            <person name="Wiegand S."/>
            <person name="Jogler M."/>
            <person name="Boedeker C."/>
            <person name="Pinto D."/>
            <person name="Vollmers J."/>
            <person name="Rivas-Marin E."/>
            <person name="Kohn T."/>
            <person name="Peeters S.H."/>
            <person name="Heuer A."/>
            <person name="Rast P."/>
            <person name="Oberbeckmann S."/>
            <person name="Bunk B."/>
            <person name="Jeske O."/>
            <person name="Meyerdierks A."/>
            <person name="Storesund J.E."/>
            <person name="Kallscheuer N."/>
            <person name="Luecker S."/>
            <person name="Lage O.M."/>
            <person name="Pohl T."/>
            <person name="Merkel B.J."/>
            <person name="Hornburger P."/>
            <person name="Mueller R.-W."/>
            <person name="Bruemmer F."/>
            <person name="Labrenz M."/>
            <person name="Spormann A.M."/>
            <person name="Op den Camp H."/>
            <person name="Overmann J."/>
            <person name="Amann R."/>
            <person name="Jetten M.S.M."/>
            <person name="Mascher T."/>
            <person name="Medema M.H."/>
            <person name="Devos D.P."/>
            <person name="Kaster A.-K."/>
            <person name="Ovreas L."/>
            <person name="Rohde M."/>
            <person name="Galperin M.Y."/>
            <person name="Jogler C."/>
        </authorList>
    </citation>
    <scope>NUCLEOTIDE SEQUENCE [LARGE SCALE GENOMIC DNA]</scope>
    <source>
        <strain evidence="2 3">Mal52</strain>
    </source>
</reference>
<dbReference type="PROSITE" id="PS50801">
    <property type="entry name" value="STAS"/>
    <property type="match status" value="1"/>
</dbReference>
<dbReference type="InterPro" id="IPR036513">
    <property type="entry name" value="STAS_dom_sf"/>
</dbReference>
<evidence type="ECO:0000313" key="2">
    <source>
        <dbReference type="EMBL" id="QDU47047.1"/>
    </source>
</evidence>
<accession>A0A517ZX31</accession>
<dbReference type="InterPro" id="IPR002645">
    <property type="entry name" value="STAS_dom"/>
</dbReference>
<dbReference type="KEGG" id="sdyn:Mal52_55750"/>
<dbReference type="PANTHER" id="PTHR33495:SF2">
    <property type="entry name" value="ANTI-SIGMA FACTOR ANTAGONIST TM_1081-RELATED"/>
    <property type="match status" value="1"/>
</dbReference>
<dbReference type="GO" id="GO:0043856">
    <property type="term" value="F:anti-sigma factor antagonist activity"/>
    <property type="evidence" value="ECO:0007669"/>
    <property type="project" value="TreeGrafter"/>
</dbReference>
<sequence>MSIYETEQNGDILILIPHFGAGEFRYRDFHMASSSMQRDLANKEIKGLLIDLSDAFYFGSEFIGMMIVFAKAVRKHGGKSVICNASSQMLEVLGTMNMSKIVPIVATREEALQTLTA</sequence>
<dbReference type="PANTHER" id="PTHR33495">
    <property type="entry name" value="ANTI-SIGMA FACTOR ANTAGONIST TM_1081-RELATED-RELATED"/>
    <property type="match status" value="1"/>
</dbReference>
<dbReference type="CDD" id="cd07043">
    <property type="entry name" value="STAS_anti-anti-sigma_factors"/>
    <property type="match status" value="1"/>
</dbReference>
<dbReference type="AlphaFoldDB" id="A0A517ZX31"/>
<dbReference type="RefSeq" id="WP_145379674.1">
    <property type="nucleotide sequence ID" value="NZ_CAXBED010000155.1"/>
</dbReference>
<feature type="domain" description="STAS" evidence="1">
    <location>
        <begin position="22"/>
        <end position="115"/>
    </location>
</feature>
<proteinExistence type="predicted"/>